<proteinExistence type="predicted"/>
<evidence type="ECO:0000313" key="1">
    <source>
        <dbReference type="EMBL" id="GAH36814.1"/>
    </source>
</evidence>
<sequence length="76" mass="8813">MNIIKERAHRILTTDKAYRDEEVKYLRSVMKGIDQEELIQHLETLNYPELKAVVSCGIPGHAQVHALQMLKKKRDA</sequence>
<dbReference type="AlphaFoldDB" id="X1G5H1"/>
<reference evidence="1" key="1">
    <citation type="journal article" date="2014" name="Front. Microbiol.">
        <title>High frequency of phylogenetically diverse reductive dehalogenase-homologous genes in deep subseafloor sedimentary metagenomes.</title>
        <authorList>
            <person name="Kawai M."/>
            <person name="Futagami T."/>
            <person name="Toyoda A."/>
            <person name="Takaki Y."/>
            <person name="Nishi S."/>
            <person name="Hori S."/>
            <person name="Arai W."/>
            <person name="Tsubouchi T."/>
            <person name="Morono Y."/>
            <person name="Uchiyama I."/>
            <person name="Ito T."/>
            <person name="Fujiyama A."/>
            <person name="Inagaki F."/>
            <person name="Takami H."/>
        </authorList>
    </citation>
    <scope>NUCLEOTIDE SEQUENCE</scope>
    <source>
        <strain evidence="1">Expedition CK06-06</strain>
    </source>
</reference>
<accession>X1G5H1</accession>
<comment type="caution">
    <text evidence="1">The sequence shown here is derived from an EMBL/GenBank/DDBJ whole genome shotgun (WGS) entry which is preliminary data.</text>
</comment>
<gene>
    <name evidence="1" type="ORF">S03H2_15918</name>
</gene>
<protein>
    <submittedName>
        <fullName evidence="1">Uncharacterized protein</fullName>
    </submittedName>
</protein>
<organism evidence="1">
    <name type="scientific">marine sediment metagenome</name>
    <dbReference type="NCBI Taxonomy" id="412755"/>
    <lineage>
        <taxon>unclassified sequences</taxon>
        <taxon>metagenomes</taxon>
        <taxon>ecological metagenomes</taxon>
    </lineage>
</organism>
<name>X1G5H1_9ZZZZ</name>
<feature type="non-terminal residue" evidence="1">
    <location>
        <position position="76"/>
    </location>
</feature>
<dbReference type="EMBL" id="BARU01008102">
    <property type="protein sequence ID" value="GAH36814.1"/>
    <property type="molecule type" value="Genomic_DNA"/>
</dbReference>